<reference evidence="2 3" key="1">
    <citation type="submission" date="2019-05" db="EMBL/GenBank/DDBJ databases">
        <title>Another draft genome of Portunus trituberculatus and its Hox gene families provides insights of decapod evolution.</title>
        <authorList>
            <person name="Jeong J.-H."/>
            <person name="Song I."/>
            <person name="Kim S."/>
            <person name="Choi T."/>
            <person name="Kim D."/>
            <person name="Ryu S."/>
            <person name="Kim W."/>
        </authorList>
    </citation>
    <scope>NUCLEOTIDE SEQUENCE [LARGE SCALE GENOMIC DNA]</scope>
    <source>
        <tissue evidence="2">Muscle</tissue>
    </source>
</reference>
<dbReference type="Proteomes" id="UP000324222">
    <property type="component" value="Unassembled WGS sequence"/>
</dbReference>
<keyword evidence="3" id="KW-1185">Reference proteome</keyword>
<dbReference type="AlphaFoldDB" id="A0A5B7IBA3"/>
<evidence type="ECO:0000256" key="1">
    <source>
        <dbReference type="SAM" id="MobiDB-lite"/>
    </source>
</evidence>
<comment type="caution">
    <text evidence="2">The sequence shown here is derived from an EMBL/GenBank/DDBJ whole genome shotgun (WGS) entry which is preliminary data.</text>
</comment>
<dbReference type="EMBL" id="VSRR010060467">
    <property type="protein sequence ID" value="MPC82691.1"/>
    <property type="molecule type" value="Genomic_DNA"/>
</dbReference>
<accession>A0A5B7IBA3</accession>
<evidence type="ECO:0000313" key="3">
    <source>
        <dbReference type="Proteomes" id="UP000324222"/>
    </source>
</evidence>
<feature type="region of interest" description="Disordered" evidence="1">
    <location>
        <begin position="98"/>
        <end position="128"/>
    </location>
</feature>
<evidence type="ECO:0000313" key="2">
    <source>
        <dbReference type="EMBL" id="MPC82691.1"/>
    </source>
</evidence>
<sequence>MLERTILLSTIAATRPPPPPPPNTVALYRQIHQIILRTATVRVIDMGGGVSRPSPLPPASRVPASPITYAPASLHPPPVALCPVHGSAPFQLTAVHSSTPGVRRSLRESSEGTAAAHRRPRMQEGIGI</sequence>
<organism evidence="2 3">
    <name type="scientific">Portunus trituberculatus</name>
    <name type="common">Swimming crab</name>
    <name type="synonym">Neptunus trituberculatus</name>
    <dbReference type="NCBI Taxonomy" id="210409"/>
    <lineage>
        <taxon>Eukaryota</taxon>
        <taxon>Metazoa</taxon>
        <taxon>Ecdysozoa</taxon>
        <taxon>Arthropoda</taxon>
        <taxon>Crustacea</taxon>
        <taxon>Multicrustacea</taxon>
        <taxon>Malacostraca</taxon>
        <taxon>Eumalacostraca</taxon>
        <taxon>Eucarida</taxon>
        <taxon>Decapoda</taxon>
        <taxon>Pleocyemata</taxon>
        <taxon>Brachyura</taxon>
        <taxon>Eubrachyura</taxon>
        <taxon>Portunoidea</taxon>
        <taxon>Portunidae</taxon>
        <taxon>Portuninae</taxon>
        <taxon>Portunus</taxon>
    </lineage>
</organism>
<proteinExistence type="predicted"/>
<name>A0A5B7IBA3_PORTR</name>
<gene>
    <name evidence="2" type="ORF">E2C01_077370</name>
</gene>
<protein>
    <submittedName>
        <fullName evidence="2">Uncharacterized protein</fullName>
    </submittedName>
</protein>